<evidence type="ECO:0000256" key="2">
    <source>
        <dbReference type="ARBA" id="ARBA00004351"/>
    </source>
</evidence>
<organism evidence="21 22">
    <name type="scientific">Ciona intestinalis</name>
    <name type="common">Transparent sea squirt</name>
    <name type="synonym">Ascidia intestinalis</name>
    <dbReference type="NCBI Taxonomy" id="7719"/>
    <lineage>
        <taxon>Eukaryota</taxon>
        <taxon>Metazoa</taxon>
        <taxon>Chordata</taxon>
        <taxon>Tunicata</taxon>
        <taxon>Ascidiacea</taxon>
        <taxon>Phlebobranchia</taxon>
        <taxon>Cionidae</taxon>
        <taxon>Ciona</taxon>
    </lineage>
</organism>
<evidence type="ECO:0000256" key="19">
    <source>
        <dbReference type="ARBA" id="ARBA00047952"/>
    </source>
</evidence>
<dbReference type="InterPro" id="IPR000945">
    <property type="entry name" value="DBH-like"/>
</dbReference>
<dbReference type="PANTHER" id="PTHR10157:SF29">
    <property type="entry name" value="DOPAMINE BETA-HYDROXYLASE"/>
    <property type="match status" value="1"/>
</dbReference>
<dbReference type="InterPro" id="IPR045266">
    <property type="entry name" value="DOH_DOMON"/>
</dbReference>
<dbReference type="InterPro" id="IPR005018">
    <property type="entry name" value="DOMON_domain"/>
</dbReference>
<comment type="pathway">
    <text evidence="4">Catecholamine biosynthesis; (R)-noradrenaline biosynthesis; (R)-noradrenaline from dopamine: step 1/1.</text>
</comment>
<dbReference type="OMA" id="THYQEIR"/>
<dbReference type="Proteomes" id="UP000008144">
    <property type="component" value="Unassembled WGS sequence"/>
</dbReference>
<dbReference type="GO" id="GO:0006589">
    <property type="term" value="P:octopamine biosynthetic process"/>
    <property type="evidence" value="ECO:0000318"/>
    <property type="project" value="GO_Central"/>
</dbReference>
<keyword evidence="16" id="KW-1015">Disulfide bond</keyword>
<reference evidence="22" key="1">
    <citation type="journal article" date="2002" name="Science">
        <title>The draft genome of Ciona intestinalis: insights into chordate and vertebrate origins.</title>
        <authorList>
            <person name="Dehal P."/>
            <person name="Satou Y."/>
            <person name="Campbell R.K."/>
            <person name="Chapman J."/>
            <person name="Degnan B."/>
            <person name="De Tomaso A."/>
            <person name="Davidson B."/>
            <person name="Di Gregorio A."/>
            <person name="Gelpke M."/>
            <person name="Goodstein D.M."/>
            <person name="Harafuji N."/>
            <person name="Hastings K.E."/>
            <person name="Ho I."/>
            <person name="Hotta K."/>
            <person name="Huang W."/>
            <person name="Kawashima T."/>
            <person name="Lemaire P."/>
            <person name="Martinez D."/>
            <person name="Meinertzhagen I.A."/>
            <person name="Necula S."/>
            <person name="Nonaka M."/>
            <person name="Putnam N."/>
            <person name="Rash S."/>
            <person name="Saiga H."/>
            <person name="Satake M."/>
            <person name="Terry A."/>
            <person name="Yamada L."/>
            <person name="Wang H.G."/>
            <person name="Awazu S."/>
            <person name="Azumi K."/>
            <person name="Boore J."/>
            <person name="Branno M."/>
            <person name="Chin-Bow S."/>
            <person name="DeSantis R."/>
            <person name="Doyle S."/>
            <person name="Francino P."/>
            <person name="Keys D.N."/>
            <person name="Haga S."/>
            <person name="Hayashi H."/>
            <person name="Hino K."/>
            <person name="Imai K.S."/>
            <person name="Inaba K."/>
            <person name="Kano S."/>
            <person name="Kobayashi K."/>
            <person name="Kobayashi M."/>
            <person name="Lee B.I."/>
            <person name="Makabe K.W."/>
            <person name="Manohar C."/>
            <person name="Matassi G."/>
            <person name="Medina M."/>
            <person name="Mochizuki Y."/>
            <person name="Mount S."/>
            <person name="Morishita T."/>
            <person name="Miura S."/>
            <person name="Nakayama A."/>
            <person name="Nishizaka S."/>
            <person name="Nomoto H."/>
            <person name="Ohta F."/>
            <person name="Oishi K."/>
            <person name="Rigoutsos I."/>
            <person name="Sano M."/>
            <person name="Sasaki A."/>
            <person name="Sasakura Y."/>
            <person name="Shoguchi E."/>
            <person name="Shin-i T."/>
            <person name="Spagnuolo A."/>
            <person name="Stainier D."/>
            <person name="Suzuki M.M."/>
            <person name="Tassy O."/>
            <person name="Takatori N."/>
            <person name="Tokuoka M."/>
            <person name="Yagi K."/>
            <person name="Yoshizaki F."/>
            <person name="Wada S."/>
            <person name="Zhang C."/>
            <person name="Hyatt P.D."/>
            <person name="Larimer F."/>
            <person name="Detter C."/>
            <person name="Doggett N."/>
            <person name="Glavina T."/>
            <person name="Hawkins T."/>
            <person name="Richardson P."/>
            <person name="Lucas S."/>
            <person name="Kohara Y."/>
            <person name="Levine M."/>
            <person name="Satoh N."/>
            <person name="Rokhsar D.S."/>
        </authorList>
    </citation>
    <scope>NUCLEOTIDE SEQUENCE [LARGE SCALE GENOMIC DNA]</scope>
</reference>
<comment type="catalytic activity">
    <reaction evidence="19">
        <text>dopamine + 2 L-ascorbate + O2 = (R)-noradrenaline + 2 monodehydro-L-ascorbate radical + H2O</text>
        <dbReference type="Rhea" id="RHEA:19117"/>
        <dbReference type="ChEBI" id="CHEBI:15377"/>
        <dbReference type="ChEBI" id="CHEBI:15379"/>
        <dbReference type="ChEBI" id="CHEBI:38290"/>
        <dbReference type="ChEBI" id="CHEBI:59513"/>
        <dbReference type="ChEBI" id="CHEBI:59905"/>
        <dbReference type="ChEBI" id="CHEBI:72587"/>
        <dbReference type="EC" id="1.14.17.1"/>
    </reaction>
    <physiologicalReaction direction="left-to-right" evidence="19">
        <dbReference type="Rhea" id="RHEA:19118"/>
    </physiologicalReaction>
</comment>
<accession>H2Y079</accession>
<comment type="cofactor">
    <cofactor evidence="1">
        <name>Cu(2+)</name>
        <dbReference type="ChEBI" id="CHEBI:29036"/>
    </cofactor>
</comment>
<comment type="similarity">
    <text evidence="5">Belongs to the copper type II ascorbate-dependent monooxygenase family.</text>
</comment>
<evidence type="ECO:0000256" key="10">
    <source>
        <dbReference type="ARBA" id="ARBA00022723"/>
    </source>
</evidence>
<dbReference type="InterPro" id="IPR028460">
    <property type="entry name" value="Tbh/DBH"/>
</dbReference>
<keyword evidence="12" id="KW-0560">Oxidoreductase</keyword>
<dbReference type="GO" id="GO:0042421">
    <property type="term" value="P:norepinephrine biosynthetic process"/>
    <property type="evidence" value="ECO:0000318"/>
    <property type="project" value="GO_Central"/>
</dbReference>
<comment type="subunit">
    <text evidence="6">Homotetramer; composed of two disulfide-linked dimers.</text>
</comment>
<keyword evidence="14" id="KW-0503">Monooxygenase</keyword>
<sequence length="512" mass="57642">MNLQWDLNYTTSSINMTIEVRNIMLGGSYSFGFGFSDDENMGDGDLIVVRVTRTSVAIKDCWLYTNGKVVEDSKHSYKLLGYQYSNGVWNIKVERKFQTCDGEDYQLDNGTTNVFVVFPIPNNCILSINGNGCNLSEATKTLTRVQLLKADYRDIPLEPNHKSFSIIAPNITIPTSQTSYVCSIQKLPKFRTKVHAIGFESVIANPGLVHHIEVFMCDANDKYIPQYVGLCDGREVTDAMTCSHVVAAWAFGADPFYYPREAGMAFGVKTASSYVRLEVHYNNPMHIRGLVDGSGIRFHFTENLRPHDLGIMEVGVIYSANMAIPPGQKSFKWSGECPGSCTQADAIASAGIDIIKGLEVFTNEYRKLRLFIHIFQGDSLITTCTFNTENRSNITLGGLGLHEEMCVDYIYYYPATNLEVCKSSISSQALEMYFKLIKLIKNRSLGIPRPRNSRPLHHEYDVIKWGNSAVRSLRQLYRFAPMQVNCLRSNGESYPGRWDNITPATHFPRAME</sequence>
<dbReference type="SUPFAM" id="SSF49742">
    <property type="entry name" value="PHM/PNGase F"/>
    <property type="match status" value="2"/>
</dbReference>
<evidence type="ECO:0000313" key="22">
    <source>
        <dbReference type="Proteomes" id="UP000008144"/>
    </source>
</evidence>
<feature type="domain" description="DOMON" evidence="20">
    <location>
        <begin position="1"/>
        <end position="119"/>
    </location>
</feature>
<dbReference type="Ensembl" id="ENSCINT00000030254.1">
    <property type="protein sequence ID" value="ENSCINP00000035313.1"/>
    <property type="gene ID" value="ENSCING00000000574.3"/>
</dbReference>
<evidence type="ECO:0000256" key="12">
    <source>
        <dbReference type="ARBA" id="ARBA00023002"/>
    </source>
</evidence>
<gene>
    <name evidence="21" type="primary">LOC100176680</name>
</gene>
<dbReference type="GO" id="GO:0004500">
    <property type="term" value="F:dopamine beta-monooxygenase activity"/>
    <property type="evidence" value="ECO:0000318"/>
    <property type="project" value="GO_Central"/>
</dbReference>
<dbReference type="InterPro" id="IPR036939">
    <property type="entry name" value="Cu2_ascorb_mOase_N_sf"/>
</dbReference>
<evidence type="ECO:0000256" key="16">
    <source>
        <dbReference type="ARBA" id="ARBA00023157"/>
    </source>
</evidence>
<dbReference type="Pfam" id="PF01082">
    <property type="entry name" value="Cu2_monooxygen"/>
    <property type="match status" value="1"/>
</dbReference>
<dbReference type="InterPro" id="IPR024548">
    <property type="entry name" value="Cu2_monoox_C"/>
</dbReference>
<dbReference type="SMART" id="SM00664">
    <property type="entry name" value="DoH"/>
    <property type="match status" value="1"/>
</dbReference>
<evidence type="ECO:0000256" key="7">
    <source>
        <dbReference type="ARBA" id="ARBA00012686"/>
    </source>
</evidence>
<dbReference type="GeneTree" id="ENSGT00530000063085"/>
<dbReference type="Gene3D" id="2.60.120.230">
    <property type="match status" value="1"/>
</dbReference>
<keyword evidence="13" id="KW-0186">Copper</keyword>
<evidence type="ECO:0000256" key="9">
    <source>
        <dbReference type="ARBA" id="ARBA00022692"/>
    </source>
</evidence>
<dbReference type="GO" id="GO:0005615">
    <property type="term" value="C:extracellular space"/>
    <property type="evidence" value="ECO:0000318"/>
    <property type="project" value="GO_Central"/>
</dbReference>
<keyword evidence="10" id="KW-0479">Metal-binding</keyword>
<dbReference type="AlphaFoldDB" id="H2Y079"/>
<keyword evidence="17" id="KW-0325">Glycoprotein</keyword>
<dbReference type="GO" id="GO:0030667">
    <property type="term" value="C:secretory granule membrane"/>
    <property type="evidence" value="ECO:0000318"/>
    <property type="project" value="GO_Central"/>
</dbReference>
<dbReference type="PANTHER" id="PTHR10157">
    <property type="entry name" value="DOPAMINE BETA HYDROXYLASE RELATED"/>
    <property type="match status" value="1"/>
</dbReference>
<evidence type="ECO:0000256" key="3">
    <source>
        <dbReference type="ARBA" id="ARBA00004553"/>
    </source>
</evidence>
<protein>
    <recommendedName>
        <fullName evidence="8">Dopamine beta-hydroxylase</fullName>
        <ecNumber evidence="7">1.14.17.1</ecNumber>
    </recommendedName>
</protein>
<keyword evidence="11" id="KW-1133">Transmembrane helix</keyword>
<evidence type="ECO:0000256" key="5">
    <source>
        <dbReference type="ARBA" id="ARBA00010676"/>
    </source>
</evidence>
<dbReference type="GO" id="GO:0005507">
    <property type="term" value="F:copper ion binding"/>
    <property type="evidence" value="ECO:0000318"/>
    <property type="project" value="GO_Central"/>
</dbReference>
<evidence type="ECO:0000256" key="6">
    <source>
        <dbReference type="ARBA" id="ARBA00011406"/>
    </source>
</evidence>
<evidence type="ECO:0000256" key="13">
    <source>
        <dbReference type="ARBA" id="ARBA00023008"/>
    </source>
</evidence>
<evidence type="ECO:0000256" key="8">
    <source>
        <dbReference type="ARBA" id="ARBA00020179"/>
    </source>
</evidence>
<proteinExistence type="inferred from homology"/>
<dbReference type="Pfam" id="PF03712">
    <property type="entry name" value="Cu2_monoox_C"/>
    <property type="match status" value="2"/>
</dbReference>
<dbReference type="InterPro" id="IPR008977">
    <property type="entry name" value="PHM/PNGase_F_dom_sf"/>
</dbReference>
<comment type="subcellular location">
    <subcellularLocation>
        <location evidence="3">Cytoplasmic vesicle</location>
        <location evidence="3">Secretory vesicle</location>
        <location evidence="3">Chromaffin granule lumen</location>
    </subcellularLocation>
    <subcellularLocation>
        <location evidence="2">Cytoplasmic vesicle</location>
        <location evidence="2">Secretory vesicle</location>
        <location evidence="2">Chromaffin granule membrane</location>
        <topology evidence="2">Single-pass type II membrane protein</topology>
    </subcellularLocation>
</comment>
<reference evidence="21" key="3">
    <citation type="submission" date="2025-09" db="UniProtKB">
        <authorList>
            <consortium name="Ensembl"/>
        </authorList>
    </citation>
    <scope>IDENTIFICATION</scope>
</reference>
<keyword evidence="15" id="KW-0472">Membrane</keyword>
<dbReference type="PRINTS" id="PR00767">
    <property type="entry name" value="DBMONOXGNASE"/>
</dbReference>
<dbReference type="InterPro" id="IPR014784">
    <property type="entry name" value="Cu2_ascorb_mOase-like_C"/>
</dbReference>
<comment type="function">
    <text evidence="18">Catalyzes the hydroxylation of dopamine to noradrenaline (also known as norepinephrine), and is thus vital for regulation of these neurotransmitters.</text>
</comment>
<evidence type="ECO:0000313" key="21">
    <source>
        <dbReference type="Ensembl" id="ENSCINP00000035313.1"/>
    </source>
</evidence>
<keyword evidence="9" id="KW-0812">Transmembrane</keyword>
<dbReference type="GO" id="GO:0042420">
    <property type="term" value="P:dopamine catabolic process"/>
    <property type="evidence" value="ECO:0000318"/>
    <property type="project" value="GO_Central"/>
</dbReference>
<dbReference type="Gene3D" id="2.60.120.310">
    <property type="entry name" value="Copper type II, ascorbate-dependent monooxygenase, N-terminal domain"/>
    <property type="match status" value="1"/>
</dbReference>
<dbReference type="PROSITE" id="PS50836">
    <property type="entry name" value="DOMON"/>
    <property type="match status" value="1"/>
</dbReference>
<evidence type="ECO:0000256" key="11">
    <source>
        <dbReference type="ARBA" id="ARBA00022989"/>
    </source>
</evidence>
<evidence type="ECO:0000256" key="1">
    <source>
        <dbReference type="ARBA" id="ARBA00001973"/>
    </source>
</evidence>
<evidence type="ECO:0000256" key="4">
    <source>
        <dbReference type="ARBA" id="ARBA00005223"/>
    </source>
</evidence>
<name>H2Y079_CIOIN</name>
<keyword evidence="22" id="KW-1185">Reference proteome</keyword>
<dbReference type="Pfam" id="PF03351">
    <property type="entry name" value="DOMON"/>
    <property type="match status" value="1"/>
</dbReference>
<reference evidence="21" key="2">
    <citation type="submission" date="2025-08" db="UniProtKB">
        <authorList>
            <consortium name="Ensembl"/>
        </authorList>
    </citation>
    <scope>IDENTIFICATION</scope>
</reference>
<dbReference type="InterPro" id="IPR000323">
    <property type="entry name" value="Cu2_ascorb_mOase_N"/>
</dbReference>
<evidence type="ECO:0000256" key="15">
    <source>
        <dbReference type="ARBA" id="ARBA00023136"/>
    </source>
</evidence>
<dbReference type="InParanoid" id="H2Y079"/>
<evidence type="ECO:0000256" key="18">
    <source>
        <dbReference type="ARBA" id="ARBA00037327"/>
    </source>
</evidence>
<evidence type="ECO:0000256" key="14">
    <source>
        <dbReference type="ARBA" id="ARBA00023033"/>
    </source>
</evidence>
<dbReference type="CDD" id="cd09631">
    <property type="entry name" value="DOMON_DOH"/>
    <property type="match status" value="1"/>
</dbReference>
<evidence type="ECO:0000256" key="17">
    <source>
        <dbReference type="ARBA" id="ARBA00023180"/>
    </source>
</evidence>
<evidence type="ECO:0000259" key="20">
    <source>
        <dbReference type="PROSITE" id="PS50836"/>
    </source>
</evidence>
<dbReference type="EC" id="1.14.17.1" evidence="7"/>